<evidence type="ECO:0000313" key="10">
    <source>
        <dbReference type="Proteomes" id="UP000246991"/>
    </source>
</evidence>
<evidence type="ECO:0000256" key="7">
    <source>
        <dbReference type="SAM" id="Phobius"/>
    </source>
</evidence>
<feature type="transmembrane region" description="Helical" evidence="7">
    <location>
        <begin position="358"/>
        <end position="378"/>
    </location>
</feature>
<keyword evidence="3 7" id="KW-0812">Transmembrane</keyword>
<dbReference type="GO" id="GO:0016020">
    <property type="term" value="C:membrane"/>
    <property type="evidence" value="ECO:0007669"/>
    <property type="project" value="UniProtKB-SubCell"/>
</dbReference>
<gene>
    <name evidence="9" type="ORF">C7212DRAFT_355232</name>
</gene>
<evidence type="ECO:0000256" key="1">
    <source>
        <dbReference type="ARBA" id="ARBA00004141"/>
    </source>
</evidence>
<protein>
    <submittedName>
        <fullName evidence="9">MFS general substrate transporter</fullName>
    </submittedName>
</protein>
<sequence>MQRRKSSVHSGTFPATPPVSRSAPPNSDSLSASSPELFGDDGRSSVSKASANTNGKAGGGGGDSSDDDKSTVPRKQLLTLGIISLAEQTALNSISPYLPEMTGTFPEVDGRRVGLYVGIVASSFAAAQFATNFFWGRLSDRIGRKPVILFGTLATAACFMAFGFCRTLWQAIAVQAITGLANGNAGIVSTILGEITDRSNQSSAFKYLPVVYGIGGVTGPLIGGVLVHPVTDEPSGPINELFAKNPYLLPNAVSAGVLLLDLLLATFLLDESLKEARKIPPLGERVKNLFVWLWEFTSSSRPSYIRVSQNCREDEEADEEEEDSPPYPTDHSGSSSPPALFPKVATPAPYRSILTPPIVIFLITYAIFNLSNISYNSLYPIFISSPPPTGRGLSPKELGLSLSFVGIVTIIFQLLSFGPLQSRLGNLWGYRFAFAGFAASFWTMPFVGYTDPANERGTKMWLWIELYSVLLLKAVAAVAGLTCAMLLITNASPQPSTLGSLNGLAQTLGAGGRAIGPLISGGLFTLSAGVANGGELLAWWVFGGVSAIGLGLSLWGVGGEMFADEEGGDEEDLGGGAEIQ</sequence>
<dbReference type="EMBL" id="PYWC01000010">
    <property type="protein sequence ID" value="PWW79100.1"/>
    <property type="molecule type" value="Genomic_DNA"/>
</dbReference>
<feature type="transmembrane region" description="Helical" evidence="7">
    <location>
        <begin position="115"/>
        <end position="135"/>
    </location>
</feature>
<evidence type="ECO:0000256" key="6">
    <source>
        <dbReference type="SAM" id="MobiDB-lite"/>
    </source>
</evidence>
<dbReference type="PROSITE" id="PS50850">
    <property type="entry name" value="MFS"/>
    <property type="match status" value="1"/>
</dbReference>
<accession>A0A317SZ06</accession>
<dbReference type="Gene3D" id="1.20.1250.20">
    <property type="entry name" value="MFS general substrate transporter like domains"/>
    <property type="match status" value="1"/>
</dbReference>
<dbReference type="PRINTS" id="PR01035">
    <property type="entry name" value="TCRTETA"/>
</dbReference>
<dbReference type="InterPro" id="IPR011701">
    <property type="entry name" value="MFS"/>
</dbReference>
<evidence type="ECO:0000259" key="8">
    <source>
        <dbReference type="PROSITE" id="PS50850"/>
    </source>
</evidence>
<evidence type="ECO:0000256" key="3">
    <source>
        <dbReference type="ARBA" id="ARBA00022692"/>
    </source>
</evidence>
<evidence type="ECO:0000256" key="4">
    <source>
        <dbReference type="ARBA" id="ARBA00022989"/>
    </source>
</evidence>
<name>A0A317SZ06_9PEZI</name>
<feature type="domain" description="Major facilitator superfamily (MFS) profile" evidence="8">
    <location>
        <begin position="76"/>
        <end position="561"/>
    </location>
</feature>
<reference evidence="9 10" key="1">
    <citation type="submission" date="2018-03" db="EMBL/GenBank/DDBJ databases">
        <title>Genomes of Pezizomycetes fungi and the evolution of truffles.</title>
        <authorList>
            <person name="Murat C."/>
            <person name="Payen T."/>
            <person name="Noel B."/>
            <person name="Kuo A."/>
            <person name="Martin F.M."/>
        </authorList>
    </citation>
    <scope>NUCLEOTIDE SEQUENCE [LARGE SCALE GENOMIC DNA]</scope>
    <source>
        <strain evidence="9">091103-1</strain>
    </source>
</reference>
<dbReference type="InterPro" id="IPR020846">
    <property type="entry name" value="MFS_dom"/>
</dbReference>
<evidence type="ECO:0000256" key="5">
    <source>
        <dbReference type="ARBA" id="ARBA00023136"/>
    </source>
</evidence>
<keyword evidence="5 7" id="KW-0472">Membrane</keyword>
<feature type="transmembrane region" description="Helical" evidence="7">
    <location>
        <begin position="510"/>
        <end position="531"/>
    </location>
</feature>
<organism evidence="9 10">
    <name type="scientific">Tuber magnatum</name>
    <name type="common">white Piedmont truffle</name>
    <dbReference type="NCBI Taxonomy" id="42249"/>
    <lineage>
        <taxon>Eukaryota</taxon>
        <taxon>Fungi</taxon>
        <taxon>Dikarya</taxon>
        <taxon>Ascomycota</taxon>
        <taxon>Pezizomycotina</taxon>
        <taxon>Pezizomycetes</taxon>
        <taxon>Pezizales</taxon>
        <taxon>Tuberaceae</taxon>
        <taxon>Tuber</taxon>
    </lineage>
</organism>
<dbReference type="SUPFAM" id="SSF103473">
    <property type="entry name" value="MFS general substrate transporter"/>
    <property type="match status" value="1"/>
</dbReference>
<keyword evidence="10" id="KW-1185">Reference proteome</keyword>
<feature type="compositionally biased region" description="Acidic residues" evidence="6">
    <location>
        <begin position="313"/>
        <end position="324"/>
    </location>
</feature>
<feature type="transmembrane region" description="Helical" evidence="7">
    <location>
        <begin position="207"/>
        <end position="227"/>
    </location>
</feature>
<proteinExistence type="predicted"/>
<dbReference type="GO" id="GO:0022857">
    <property type="term" value="F:transmembrane transporter activity"/>
    <property type="evidence" value="ECO:0007669"/>
    <property type="project" value="InterPro"/>
</dbReference>
<feature type="transmembrane region" description="Helical" evidence="7">
    <location>
        <begin position="467"/>
        <end position="489"/>
    </location>
</feature>
<feature type="transmembrane region" description="Helical" evidence="7">
    <location>
        <begin position="147"/>
        <end position="169"/>
    </location>
</feature>
<keyword evidence="4 7" id="KW-1133">Transmembrane helix</keyword>
<dbReference type="Proteomes" id="UP000246991">
    <property type="component" value="Unassembled WGS sequence"/>
</dbReference>
<evidence type="ECO:0000313" key="9">
    <source>
        <dbReference type="EMBL" id="PWW79100.1"/>
    </source>
</evidence>
<dbReference type="PANTHER" id="PTHR23504:SF39">
    <property type="entry name" value="TRANSPORTER, PUTATIVE (AFU_ORTHOLOGUE AFUA_6G03860)-RELATED"/>
    <property type="match status" value="1"/>
</dbReference>
<feature type="transmembrane region" description="Helical" evidence="7">
    <location>
        <begin position="398"/>
        <end position="416"/>
    </location>
</feature>
<feature type="transmembrane region" description="Helical" evidence="7">
    <location>
        <begin position="428"/>
        <end position="447"/>
    </location>
</feature>
<dbReference type="InterPro" id="IPR001958">
    <property type="entry name" value="Tet-R_TetA/multi-R_MdtG-like"/>
</dbReference>
<feature type="transmembrane region" description="Helical" evidence="7">
    <location>
        <begin position="537"/>
        <end position="557"/>
    </location>
</feature>
<comment type="caution">
    <text evidence="9">The sequence shown here is derived from an EMBL/GenBank/DDBJ whole genome shotgun (WGS) entry which is preliminary data.</text>
</comment>
<feature type="region of interest" description="Disordered" evidence="6">
    <location>
        <begin position="307"/>
        <end position="338"/>
    </location>
</feature>
<dbReference type="OrthoDB" id="10262656at2759"/>
<dbReference type="AlphaFoldDB" id="A0A317SZ06"/>
<feature type="compositionally biased region" description="Polar residues" evidence="6">
    <location>
        <begin position="23"/>
        <end position="34"/>
    </location>
</feature>
<evidence type="ECO:0000256" key="2">
    <source>
        <dbReference type="ARBA" id="ARBA00022448"/>
    </source>
</evidence>
<comment type="subcellular location">
    <subcellularLocation>
        <location evidence="1">Membrane</location>
        <topology evidence="1">Multi-pass membrane protein</topology>
    </subcellularLocation>
</comment>
<dbReference type="PANTHER" id="PTHR23504">
    <property type="entry name" value="MAJOR FACILITATOR SUPERFAMILY DOMAIN-CONTAINING PROTEIN 10"/>
    <property type="match status" value="1"/>
</dbReference>
<keyword evidence="2" id="KW-0813">Transport</keyword>
<dbReference type="Pfam" id="PF07690">
    <property type="entry name" value="MFS_1"/>
    <property type="match status" value="1"/>
</dbReference>
<feature type="region of interest" description="Disordered" evidence="6">
    <location>
        <begin position="1"/>
        <end position="71"/>
    </location>
</feature>
<dbReference type="InterPro" id="IPR036259">
    <property type="entry name" value="MFS_trans_sf"/>
</dbReference>
<feature type="transmembrane region" description="Helical" evidence="7">
    <location>
        <begin position="247"/>
        <end position="269"/>
    </location>
</feature>